<dbReference type="InterPro" id="IPR050177">
    <property type="entry name" value="Lipid_A_modif_metabolic_enz"/>
</dbReference>
<dbReference type="SUPFAM" id="SSF51735">
    <property type="entry name" value="NAD(P)-binding Rossmann-fold domains"/>
    <property type="match status" value="1"/>
</dbReference>
<sequence length="387" mass="44073">MDILIIGGTGVLSSAVVNVALKQGLKVTMINRGRRKNLIPEGVDVIVADKKDTKRIQSILKNRIFDAVMDFLCYSDKDTADSFKFYSQYTKQYFFISSCAVYNTSLGGIFKEDSPKVLPVWDYSINKWASEKKLVELATGTDVKYTIIRPCVTYGDTRIPYGIVPQYGYHWTLIARVLNGKPIVRWNEGNNRCNMMRVEDFAVGVVGLIGNPMAYNEAFNICGDETPSFNEVLECLSELIGASPKLVDVDSAFYAKELPEKSGEILGGRSIDAINSNEKIKWAVPAFRHTISLKEGMKLTYDAYIKNNFQHGIDWKYEGETDCVINSWCKLNHIDTCEMNLRFIDYLGNAGWEDKVIYYLFRYHKCYAVRIFLLMCKIGRKLIRKIV</sequence>
<dbReference type="Proteomes" id="UP000471216">
    <property type="component" value="Unassembled WGS sequence"/>
</dbReference>
<dbReference type="Pfam" id="PF01370">
    <property type="entry name" value="Epimerase"/>
    <property type="match status" value="1"/>
</dbReference>
<evidence type="ECO:0000313" key="6">
    <source>
        <dbReference type="Proteomes" id="UP000450599"/>
    </source>
</evidence>
<dbReference type="RefSeq" id="WP_009276048.1">
    <property type="nucleotide sequence ID" value="NZ_CAXSUO010000001.1"/>
</dbReference>
<evidence type="ECO:0000313" key="4">
    <source>
        <dbReference type="EMBL" id="MRZ06259.1"/>
    </source>
</evidence>
<dbReference type="AlphaFoldDB" id="A0A174VGB8"/>
<evidence type="ECO:0000313" key="3">
    <source>
        <dbReference type="EMBL" id="MRY84217.1"/>
    </source>
</evidence>
<evidence type="ECO:0000259" key="1">
    <source>
        <dbReference type="Pfam" id="PF01370"/>
    </source>
</evidence>
<evidence type="ECO:0000313" key="7">
    <source>
        <dbReference type="Proteomes" id="UP000471216"/>
    </source>
</evidence>
<protein>
    <submittedName>
        <fullName evidence="3">NAD-dependent epimerase/dehydratase family protein</fullName>
    </submittedName>
    <submittedName>
        <fullName evidence="2">Putative NADH-flavin reductase</fullName>
    </submittedName>
</protein>
<dbReference type="InterPro" id="IPR001509">
    <property type="entry name" value="Epimerase_deHydtase"/>
</dbReference>
<organism evidence="2 5">
    <name type="scientific">Parabacteroides distasonis</name>
    <dbReference type="NCBI Taxonomy" id="823"/>
    <lineage>
        <taxon>Bacteria</taxon>
        <taxon>Pseudomonadati</taxon>
        <taxon>Bacteroidota</taxon>
        <taxon>Bacteroidia</taxon>
        <taxon>Bacteroidales</taxon>
        <taxon>Tannerellaceae</taxon>
        <taxon>Parabacteroides</taxon>
    </lineage>
</organism>
<dbReference type="InterPro" id="IPR036291">
    <property type="entry name" value="NAD(P)-bd_dom_sf"/>
</dbReference>
<evidence type="ECO:0000313" key="2">
    <source>
        <dbReference type="EMBL" id="CUQ31337.1"/>
    </source>
</evidence>
<dbReference type="PANTHER" id="PTHR43245">
    <property type="entry name" value="BIFUNCTIONAL POLYMYXIN RESISTANCE PROTEIN ARNA"/>
    <property type="match status" value="1"/>
</dbReference>
<dbReference type="Gene3D" id="3.40.50.720">
    <property type="entry name" value="NAD(P)-binding Rossmann-like Domain"/>
    <property type="match status" value="1"/>
</dbReference>
<dbReference type="EMBL" id="WKMW01000006">
    <property type="protein sequence ID" value="MRY84217.1"/>
    <property type="molecule type" value="Genomic_DNA"/>
</dbReference>
<gene>
    <name evidence="2" type="ORF">ERS852560_02136</name>
    <name evidence="4" type="ORF">GKD54_08510</name>
    <name evidence="3" type="ORF">GKD58_08130</name>
</gene>
<dbReference type="EMBL" id="CZBM01000008">
    <property type="protein sequence ID" value="CUQ31337.1"/>
    <property type="molecule type" value="Genomic_DNA"/>
</dbReference>
<dbReference type="Proteomes" id="UP000450599">
    <property type="component" value="Unassembled WGS sequence"/>
</dbReference>
<dbReference type="EMBL" id="WKMX01000007">
    <property type="protein sequence ID" value="MRZ06259.1"/>
    <property type="molecule type" value="Genomic_DNA"/>
</dbReference>
<name>A0A174VGB8_PARDI</name>
<dbReference type="Proteomes" id="UP000095332">
    <property type="component" value="Unassembled WGS sequence"/>
</dbReference>
<feature type="domain" description="NAD-dependent epimerase/dehydratase" evidence="1">
    <location>
        <begin position="3"/>
        <end position="222"/>
    </location>
</feature>
<accession>A0A174VGB8</accession>
<reference evidence="2 5" key="1">
    <citation type="submission" date="2015-09" db="EMBL/GenBank/DDBJ databases">
        <authorList>
            <consortium name="Pathogen Informatics"/>
        </authorList>
    </citation>
    <scope>NUCLEOTIDE SEQUENCE [LARGE SCALE GENOMIC DNA]</scope>
    <source>
        <strain evidence="2 5">2789STDY5834948</strain>
    </source>
</reference>
<dbReference type="PANTHER" id="PTHR43245:SF13">
    <property type="entry name" value="UDP-D-APIOSE_UDP-D-XYLOSE SYNTHASE 2"/>
    <property type="match status" value="1"/>
</dbReference>
<evidence type="ECO:0000313" key="5">
    <source>
        <dbReference type="Proteomes" id="UP000095332"/>
    </source>
</evidence>
<proteinExistence type="predicted"/>
<reference evidence="6 7" key="2">
    <citation type="journal article" date="2019" name="Nat. Med.">
        <title>A library of human gut bacterial isolates paired with longitudinal multiomics data enables mechanistic microbiome research.</title>
        <authorList>
            <person name="Poyet M."/>
            <person name="Groussin M."/>
            <person name="Gibbons S.M."/>
            <person name="Avila-Pacheco J."/>
            <person name="Jiang X."/>
            <person name="Kearney S.M."/>
            <person name="Perrotta A.R."/>
            <person name="Berdy B."/>
            <person name="Zhao S."/>
            <person name="Lieberman T.D."/>
            <person name="Swanson P.K."/>
            <person name="Smith M."/>
            <person name="Roesemann S."/>
            <person name="Alexander J.E."/>
            <person name="Rich S.A."/>
            <person name="Livny J."/>
            <person name="Vlamakis H."/>
            <person name="Clish C."/>
            <person name="Bullock K."/>
            <person name="Deik A."/>
            <person name="Scott J."/>
            <person name="Pierce K.A."/>
            <person name="Xavier R.J."/>
            <person name="Alm E.J."/>
        </authorList>
    </citation>
    <scope>NUCLEOTIDE SEQUENCE [LARGE SCALE GENOMIC DNA]</scope>
    <source>
        <strain evidence="4 7">BIOML-A10</strain>
        <strain evidence="3 6">BIOML-A11</strain>
    </source>
</reference>